<dbReference type="Proteomes" id="UP000034606">
    <property type="component" value="Unassembled WGS sequence"/>
</dbReference>
<organism evidence="1 2">
    <name type="scientific">Candidatus Nomurabacteria bacterium GW2011_GWA1_36_15</name>
    <dbReference type="NCBI Taxonomy" id="1618728"/>
    <lineage>
        <taxon>Bacteria</taxon>
        <taxon>Candidatus Nomuraibacteriota</taxon>
    </lineage>
</organism>
<reference evidence="1 2" key="1">
    <citation type="journal article" date="2015" name="Nature">
        <title>rRNA introns, odd ribosomes, and small enigmatic genomes across a large radiation of phyla.</title>
        <authorList>
            <person name="Brown C.T."/>
            <person name="Hug L.A."/>
            <person name="Thomas B.C."/>
            <person name="Sharon I."/>
            <person name="Castelle C.J."/>
            <person name="Singh A."/>
            <person name="Wilkins M.J."/>
            <person name="Williams K.H."/>
            <person name="Banfield J.F."/>
        </authorList>
    </citation>
    <scope>NUCLEOTIDE SEQUENCE [LARGE SCALE GENOMIC DNA]</scope>
</reference>
<dbReference type="AlphaFoldDB" id="A0A0G0H008"/>
<evidence type="ECO:0000313" key="2">
    <source>
        <dbReference type="Proteomes" id="UP000034606"/>
    </source>
</evidence>
<gene>
    <name evidence="1" type="ORF">US05_C0022G0002</name>
</gene>
<dbReference type="PATRIC" id="fig|1618728.3.peg.666"/>
<sequence>MAETQREKITNKALEILESTSAGVRYSDLFRKLAEILPDVPQNTIHGTIWDLDKKNEQIIKPERGLFILKKYAEGAIEKRSDVENNIHLPTEASFYQSFADYLVQDLEECTKAISLGGNKFGDKWGTPDVFGVYKFSEADAVRPPVEIVSVEIKTDTNQLITAFGQACAYKTFSHKVYLAVPKEADTGRIESLCTRFGIGLILFNKKDSSDPSWEIRTRAVKNEPDYFYVNEYLQRLGEDRRSLF</sequence>
<accession>A0A0G0H008</accession>
<evidence type="ECO:0000313" key="1">
    <source>
        <dbReference type="EMBL" id="KKP97262.1"/>
    </source>
</evidence>
<comment type="caution">
    <text evidence="1">The sequence shown here is derived from an EMBL/GenBank/DDBJ whole genome shotgun (WGS) entry which is preliminary data.</text>
</comment>
<protein>
    <recommendedName>
        <fullName evidence="3">HTH HARE-type domain-containing protein</fullName>
    </recommendedName>
</protein>
<proteinExistence type="predicted"/>
<dbReference type="EMBL" id="LBRM01000022">
    <property type="protein sequence ID" value="KKP97262.1"/>
    <property type="molecule type" value="Genomic_DNA"/>
</dbReference>
<name>A0A0G0H008_9BACT</name>
<evidence type="ECO:0008006" key="3">
    <source>
        <dbReference type="Google" id="ProtNLM"/>
    </source>
</evidence>